<protein>
    <submittedName>
        <fullName evidence="1">Uncharacterized protein</fullName>
    </submittedName>
</protein>
<dbReference type="AlphaFoldDB" id="A0ABD2A6G3"/>
<comment type="caution">
    <text evidence="1">The sequence shown here is derived from an EMBL/GenBank/DDBJ whole genome shotgun (WGS) entry which is preliminary data.</text>
</comment>
<reference evidence="1 2" key="1">
    <citation type="journal article" date="2024" name="Ann. Entomol. Soc. Am.">
        <title>Genomic analyses of the southern and eastern yellowjacket wasps (Hymenoptera: Vespidae) reveal evolutionary signatures of social life.</title>
        <authorList>
            <person name="Catto M.A."/>
            <person name="Caine P.B."/>
            <person name="Orr S.E."/>
            <person name="Hunt B.G."/>
            <person name="Goodisman M.A.D."/>
        </authorList>
    </citation>
    <scope>NUCLEOTIDE SEQUENCE [LARGE SCALE GENOMIC DNA]</scope>
    <source>
        <strain evidence="1">233</strain>
        <tissue evidence="1">Head and thorax</tissue>
    </source>
</reference>
<evidence type="ECO:0000313" key="2">
    <source>
        <dbReference type="Proteomes" id="UP001607302"/>
    </source>
</evidence>
<gene>
    <name evidence="1" type="ORF">V1478_013603</name>
</gene>
<accession>A0ABD2A6G3</accession>
<organism evidence="1 2">
    <name type="scientific">Vespula squamosa</name>
    <name type="common">Southern yellow jacket</name>
    <name type="synonym">Wasp</name>
    <dbReference type="NCBI Taxonomy" id="30214"/>
    <lineage>
        <taxon>Eukaryota</taxon>
        <taxon>Metazoa</taxon>
        <taxon>Ecdysozoa</taxon>
        <taxon>Arthropoda</taxon>
        <taxon>Hexapoda</taxon>
        <taxon>Insecta</taxon>
        <taxon>Pterygota</taxon>
        <taxon>Neoptera</taxon>
        <taxon>Endopterygota</taxon>
        <taxon>Hymenoptera</taxon>
        <taxon>Apocrita</taxon>
        <taxon>Aculeata</taxon>
        <taxon>Vespoidea</taxon>
        <taxon>Vespidae</taxon>
        <taxon>Vespinae</taxon>
        <taxon>Vespula</taxon>
    </lineage>
</organism>
<dbReference type="EMBL" id="JAUDFV010000154">
    <property type="protein sequence ID" value="KAL2715927.1"/>
    <property type="molecule type" value="Genomic_DNA"/>
</dbReference>
<keyword evidence="2" id="KW-1185">Reference proteome</keyword>
<dbReference type="Proteomes" id="UP001607302">
    <property type="component" value="Unassembled WGS sequence"/>
</dbReference>
<sequence length="65" mass="7675">MQRRCKYDSFKGAKREDSLGLLRARIKSCRAPIVVWHWSGCRRRVRAVREESAVKSTCNMDKDYI</sequence>
<evidence type="ECO:0000313" key="1">
    <source>
        <dbReference type="EMBL" id="KAL2715927.1"/>
    </source>
</evidence>
<proteinExistence type="predicted"/>
<name>A0ABD2A6G3_VESSQ</name>